<feature type="compositionally biased region" description="Low complexity" evidence="1">
    <location>
        <begin position="995"/>
        <end position="1006"/>
    </location>
</feature>
<protein>
    <recommendedName>
        <fullName evidence="2">Rho-GAP domain-containing protein</fullName>
    </recommendedName>
</protein>
<feature type="compositionally biased region" description="Polar residues" evidence="1">
    <location>
        <begin position="785"/>
        <end position="797"/>
    </location>
</feature>
<dbReference type="PANTHER" id="PTHR45808:SF2">
    <property type="entry name" value="RHO GTPASE-ACTIVATING PROTEIN 68F"/>
    <property type="match status" value="1"/>
</dbReference>
<dbReference type="Gene3D" id="1.10.555.10">
    <property type="entry name" value="Rho GTPase activation protein"/>
    <property type="match status" value="1"/>
</dbReference>
<keyword evidence="4" id="KW-1185">Reference proteome</keyword>
<dbReference type="PANTHER" id="PTHR45808">
    <property type="entry name" value="RHO GTPASE-ACTIVATING PROTEIN 68F"/>
    <property type="match status" value="1"/>
</dbReference>
<name>A0A507CST2_9FUNG</name>
<feature type="non-terminal residue" evidence="3">
    <location>
        <position position="1"/>
    </location>
</feature>
<dbReference type="GO" id="GO:0005096">
    <property type="term" value="F:GTPase activator activity"/>
    <property type="evidence" value="ECO:0007669"/>
    <property type="project" value="TreeGrafter"/>
</dbReference>
<dbReference type="Pfam" id="PF00620">
    <property type="entry name" value="RhoGAP"/>
    <property type="match status" value="1"/>
</dbReference>
<dbReference type="GO" id="GO:0005737">
    <property type="term" value="C:cytoplasm"/>
    <property type="evidence" value="ECO:0007669"/>
    <property type="project" value="TreeGrafter"/>
</dbReference>
<accession>A0A507CST2</accession>
<dbReference type="SMART" id="SM00324">
    <property type="entry name" value="RhoGAP"/>
    <property type="match status" value="1"/>
</dbReference>
<gene>
    <name evidence="3" type="ORF">SeMB42_g05267</name>
</gene>
<organism evidence="3 4">
    <name type="scientific">Synchytrium endobioticum</name>
    <dbReference type="NCBI Taxonomy" id="286115"/>
    <lineage>
        <taxon>Eukaryota</taxon>
        <taxon>Fungi</taxon>
        <taxon>Fungi incertae sedis</taxon>
        <taxon>Chytridiomycota</taxon>
        <taxon>Chytridiomycota incertae sedis</taxon>
        <taxon>Chytridiomycetes</taxon>
        <taxon>Synchytriales</taxon>
        <taxon>Synchytriaceae</taxon>
        <taxon>Synchytrium</taxon>
    </lineage>
</organism>
<dbReference type="InterPro" id="IPR000198">
    <property type="entry name" value="RhoGAP_dom"/>
</dbReference>
<proteinExistence type="predicted"/>
<dbReference type="InterPro" id="IPR008936">
    <property type="entry name" value="Rho_GTPase_activation_prot"/>
</dbReference>
<feature type="domain" description="Rho-GAP" evidence="2">
    <location>
        <begin position="278"/>
        <end position="508"/>
    </location>
</feature>
<dbReference type="SUPFAM" id="SSF48350">
    <property type="entry name" value="GTPase activation domain, GAP"/>
    <property type="match status" value="1"/>
</dbReference>
<dbReference type="Proteomes" id="UP000317494">
    <property type="component" value="Unassembled WGS sequence"/>
</dbReference>
<evidence type="ECO:0000256" key="1">
    <source>
        <dbReference type="SAM" id="MobiDB-lite"/>
    </source>
</evidence>
<dbReference type="AlphaFoldDB" id="A0A507CST2"/>
<comment type="caution">
    <text evidence="3">The sequence shown here is derived from an EMBL/GenBank/DDBJ whole genome shotgun (WGS) entry which is preliminary data.</text>
</comment>
<feature type="region of interest" description="Disordered" evidence="1">
    <location>
        <begin position="1"/>
        <end position="62"/>
    </location>
</feature>
<evidence type="ECO:0000313" key="4">
    <source>
        <dbReference type="Proteomes" id="UP000317494"/>
    </source>
</evidence>
<sequence length="1206" mass="131681">PISSPASAANASSIRANTPAMPASSNHPVADIPTGSDSLQGQYAPFVVPPPTLPAASPSSSSAKWTEYNHETSNYAHAANKKPTVTSTARVMEGTTVSEKPKHIVTRLSKPSVLSGATLPPSPKILLQREWIIYSKKVGKSAFGNKSLKSLEVVIRDDTLLLMEPVKSSSKAGADRRKLAYLPIDIATVKAVLWNGLCNDVLLHLSFDAEVLILQMPSTDADEVVKVIPGATDQRGRLSDRASFDNLSKRKSTESKHTSIDVIHLQTDGDHAPVTFPVDLKDLPKSTYSTSFGQPLSIPVGLGKLCEYILEYGTMVAGIFRVTGAKKYMEYIEGELKRVRWFSKASNQPLHVAPLVEILKVLETRPKVSHGDDAFLPPKTAREFAPEVANTIKRFLRDVPGGFISNELFEKLKAIQQHEPFTLDIVSSVLINHLDQEKLVVWIYICDFLGQVARSANTTRMSESTLAQLFAPNLGSNARTGGLGTIKGEYQCIEDFIVYCITHVRQLSQTLHDRITPSANNSNSNHNAIETLFSSYTYPQKLVKDGGVSSSYTNLGKCLVEVLNQDRVAYVRMVQQSSHTTVYTTRIAPWFEADPIPTLERTAGLRDQYTNGASSNIYLKLKDCRIAKDFCEIVNAKALESLTASVLELQKNSCLAIESPPNVPHHDLIESCKVEIMVTNERSQKVHLGRGTLHLCSGGQGERYISLNSSRDDSIVLLRARVSDAVDCQFDAATRMLSIAIAMAGHNTVEYTLSITGGIEHAKSFTQSVTRQCMSPASPIPPSFTPSTRTESNRSPPTAIFNNPFAQGLAENAVDFRKPPGSAFSQFTSVAPTFNLTSTIASSQPIRLSEGLSTSSTSVPFAQSTTSSSLYGAAFGRFADAAPAFNLSSASQITLSSSNPVQPLDRSLSPITKDKEETLANTDNEVHLLEENGDEQVALETSASSRSPVVDDQTVIMKDGENVGAAQVRLGTDMTKNTVFDHGKISGSEVEDESTTPPSSEPQTSSLDKCAFCSDPDASEPVPTSVLEALSSRYRRSLVSIRSRFEALRAWRMRLPIRRGRPTFGCDICQRDGDEEACLRCNRYRNEVIEETGVGSYIRSRTSTASSPDSAQSVTVLGPLTGNMTAEESTTMLYRRMLKRDYKPLNTVGRLAKQKPKLHPSGSMWKARNCEFNTCRIESSSSVVTLLPDVNDLSIALVYMSMDLYT</sequence>
<dbReference type="GO" id="GO:0007264">
    <property type="term" value="P:small GTPase-mediated signal transduction"/>
    <property type="evidence" value="ECO:0007669"/>
    <property type="project" value="TreeGrafter"/>
</dbReference>
<feature type="region of interest" description="Disordered" evidence="1">
    <location>
        <begin position="986"/>
        <end position="1009"/>
    </location>
</feature>
<evidence type="ECO:0000313" key="3">
    <source>
        <dbReference type="EMBL" id="TPX42120.1"/>
    </source>
</evidence>
<reference evidence="3 4" key="1">
    <citation type="journal article" date="2019" name="Sci. Rep.">
        <title>Comparative genomics of chytrid fungi reveal insights into the obligate biotrophic and pathogenic lifestyle of Synchytrium endobioticum.</title>
        <authorList>
            <person name="van de Vossenberg B.T.L.H."/>
            <person name="Warris S."/>
            <person name="Nguyen H.D.T."/>
            <person name="van Gent-Pelzer M.P.E."/>
            <person name="Joly D.L."/>
            <person name="van de Geest H.C."/>
            <person name="Bonants P.J.M."/>
            <person name="Smith D.S."/>
            <person name="Levesque C.A."/>
            <person name="van der Lee T.A.J."/>
        </authorList>
    </citation>
    <scope>NUCLEOTIDE SEQUENCE [LARGE SCALE GENOMIC DNA]</scope>
    <source>
        <strain evidence="3 4">MB42</strain>
    </source>
</reference>
<feature type="compositionally biased region" description="Low complexity" evidence="1">
    <location>
        <begin position="1"/>
        <end position="17"/>
    </location>
</feature>
<evidence type="ECO:0000259" key="2">
    <source>
        <dbReference type="PROSITE" id="PS50238"/>
    </source>
</evidence>
<dbReference type="CDD" id="cd00159">
    <property type="entry name" value="RhoGAP"/>
    <property type="match status" value="1"/>
</dbReference>
<dbReference type="EMBL" id="QEAN01000244">
    <property type="protein sequence ID" value="TPX42120.1"/>
    <property type="molecule type" value="Genomic_DNA"/>
</dbReference>
<feature type="region of interest" description="Disordered" evidence="1">
    <location>
        <begin position="775"/>
        <end position="797"/>
    </location>
</feature>
<dbReference type="VEuPathDB" id="FungiDB:SeMB42_g05267"/>
<dbReference type="PROSITE" id="PS50238">
    <property type="entry name" value="RHOGAP"/>
    <property type="match status" value="1"/>
</dbReference>